<dbReference type="SUPFAM" id="SSF57667">
    <property type="entry name" value="beta-beta-alpha zinc fingers"/>
    <property type="match status" value="1"/>
</dbReference>
<feature type="compositionally biased region" description="Polar residues" evidence="10">
    <location>
        <begin position="236"/>
        <end position="247"/>
    </location>
</feature>
<dbReference type="EMBL" id="JARQZJ010000097">
    <property type="protein sequence ID" value="KAK9885875.1"/>
    <property type="molecule type" value="Genomic_DNA"/>
</dbReference>
<evidence type="ECO:0000259" key="11">
    <source>
        <dbReference type="PROSITE" id="PS50157"/>
    </source>
</evidence>
<feature type="domain" description="C2H2-type" evidence="11">
    <location>
        <begin position="70"/>
        <end position="98"/>
    </location>
</feature>
<keyword evidence="3" id="KW-0677">Repeat</keyword>
<keyword evidence="2" id="KW-0479">Metal-binding</keyword>
<feature type="region of interest" description="Disordered" evidence="10">
    <location>
        <begin position="225"/>
        <end position="247"/>
    </location>
</feature>
<dbReference type="GO" id="GO:0008270">
    <property type="term" value="F:zinc ion binding"/>
    <property type="evidence" value="ECO:0007669"/>
    <property type="project" value="UniProtKB-KW"/>
</dbReference>
<keyword evidence="4 9" id="KW-0863">Zinc-finger</keyword>
<organism evidence="12 13">
    <name type="scientific">Henosepilachna vigintioctopunctata</name>
    <dbReference type="NCBI Taxonomy" id="420089"/>
    <lineage>
        <taxon>Eukaryota</taxon>
        <taxon>Metazoa</taxon>
        <taxon>Ecdysozoa</taxon>
        <taxon>Arthropoda</taxon>
        <taxon>Hexapoda</taxon>
        <taxon>Insecta</taxon>
        <taxon>Pterygota</taxon>
        <taxon>Neoptera</taxon>
        <taxon>Endopterygota</taxon>
        <taxon>Coleoptera</taxon>
        <taxon>Polyphaga</taxon>
        <taxon>Cucujiformia</taxon>
        <taxon>Coccinelloidea</taxon>
        <taxon>Coccinellidae</taxon>
        <taxon>Epilachninae</taxon>
        <taxon>Epilachnini</taxon>
        <taxon>Henosepilachna</taxon>
    </lineage>
</organism>
<dbReference type="SMART" id="SM00355">
    <property type="entry name" value="ZnF_C2H2"/>
    <property type="match status" value="5"/>
</dbReference>
<gene>
    <name evidence="12" type="ORF">WA026_013750</name>
</gene>
<dbReference type="Gene3D" id="3.30.160.60">
    <property type="entry name" value="Classic Zinc Finger"/>
    <property type="match status" value="1"/>
</dbReference>
<evidence type="ECO:0000256" key="2">
    <source>
        <dbReference type="ARBA" id="ARBA00022723"/>
    </source>
</evidence>
<dbReference type="InterPro" id="IPR050527">
    <property type="entry name" value="Snail/Krueppel_Znf"/>
</dbReference>
<dbReference type="Proteomes" id="UP001431783">
    <property type="component" value="Unassembled WGS sequence"/>
</dbReference>
<feature type="domain" description="C2H2-type" evidence="11">
    <location>
        <begin position="22"/>
        <end position="49"/>
    </location>
</feature>
<comment type="caution">
    <text evidence="12">The sequence shown here is derived from an EMBL/GenBank/DDBJ whole genome shotgun (WGS) entry which is preliminary data.</text>
</comment>
<evidence type="ECO:0000256" key="5">
    <source>
        <dbReference type="ARBA" id="ARBA00022833"/>
    </source>
</evidence>
<evidence type="ECO:0000313" key="13">
    <source>
        <dbReference type="Proteomes" id="UP001431783"/>
    </source>
</evidence>
<comment type="similarity">
    <text evidence="8">Belongs to the snail C2H2-type zinc-finger protein family.</text>
</comment>
<keyword evidence="6" id="KW-0238">DNA-binding</keyword>
<dbReference type="PROSITE" id="PS00028">
    <property type="entry name" value="ZINC_FINGER_C2H2_1"/>
    <property type="match status" value="4"/>
</dbReference>
<dbReference type="InterPro" id="IPR013087">
    <property type="entry name" value="Znf_C2H2_type"/>
</dbReference>
<dbReference type="GO" id="GO:0005634">
    <property type="term" value="C:nucleus"/>
    <property type="evidence" value="ECO:0007669"/>
    <property type="project" value="UniProtKB-SubCell"/>
</dbReference>
<evidence type="ECO:0000256" key="4">
    <source>
        <dbReference type="ARBA" id="ARBA00022771"/>
    </source>
</evidence>
<dbReference type="PANTHER" id="PTHR24388">
    <property type="entry name" value="ZINC FINGER PROTEIN"/>
    <property type="match status" value="1"/>
</dbReference>
<proteinExistence type="inferred from homology"/>
<evidence type="ECO:0000256" key="1">
    <source>
        <dbReference type="ARBA" id="ARBA00004123"/>
    </source>
</evidence>
<evidence type="ECO:0000256" key="3">
    <source>
        <dbReference type="ARBA" id="ARBA00022737"/>
    </source>
</evidence>
<dbReference type="GO" id="GO:0000978">
    <property type="term" value="F:RNA polymerase II cis-regulatory region sequence-specific DNA binding"/>
    <property type="evidence" value="ECO:0007669"/>
    <property type="project" value="TreeGrafter"/>
</dbReference>
<keyword evidence="13" id="KW-1185">Reference proteome</keyword>
<protein>
    <recommendedName>
        <fullName evidence="11">C2H2-type domain-containing protein</fullName>
    </recommendedName>
</protein>
<evidence type="ECO:0000256" key="6">
    <source>
        <dbReference type="ARBA" id="ARBA00023125"/>
    </source>
</evidence>
<evidence type="ECO:0000256" key="8">
    <source>
        <dbReference type="ARBA" id="ARBA00037948"/>
    </source>
</evidence>
<evidence type="ECO:0000256" key="7">
    <source>
        <dbReference type="ARBA" id="ARBA00023242"/>
    </source>
</evidence>
<reference evidence="12 13" key="1">
    <citation type="submission" date="2023-03" db="EMBL/GenBank/DDBJ databases">
        <title>Genome insight into feeding habits of ladybird beetles.</title>
        <authorList>
            <person name="Li H.-S."/>
            <person name="Huang Y.-H."/>
            <person name="Pang H."/>
        </authorList>
    </citation>
    <scope>NUCLEOTIDE SEQUENCE [LARGE SCALE GENOMIC DNA]</scope>
    <source>
        <strain evidence="12">SYSU_2023b</strain>
        <tissue evidence="12">Whole body</tissue>
    </source>
</reference>
<accession>A0AAW1V0Z4</accession>
<feature type="compositionally biased region" description="Basic residues" evidence="10">
    <location>
        <begin position="225"/>
        <end position="235"/>
    </location>
</feature>
<keyword evidence="5" id="KW-0862">Zinc</keyword>
<dbReference type="PANTHER" id="PTHR24388:SF54">
    <property type="entry name" value="PROTEIN ESCARGOT"/>
    <property type="match status" value="1"/>
</dbReference>
<name>A0AAW1V0Z4_9CUCU</name>
<evidence type="ECO:0000256" key="9">
    <source>
        <dbReference type="PROSITE-ProRule" id="PRU00042"/>
    </source>
</evidence>
<dbReference type="InterPro" id="IPR036236">
    <property type="entry name" value="Znf_C2H2_sf"/>
</dbReference>
<dbReference type="AlphaFoldDB" id="A0AAW1V0Z4"/>
<dbReference type="PROSITE" id="PS50157">
    <property type="entry name" value="ZINC_FINGER_C2H2_2"/>
    <property type="match status" value="2"/>
</dbReference>
<evidence type="ECO:0000256" key="10">
    <source>
        <dbReference type="SAM" id="MobiDB-lite"/>
    </source>
</evidence>
<keyword evidence="7" id="KW-0539">Nucleus</keyword>
<comment type="subcellular location">
    <subcellularLocation>
        <location evidence="1">Nucleus</location>
    </subcellularLocation>
</comment>
<evidence type="ECO:0000313" key="12">
    <source>
        <dbReference type="EMBL" id="KAK9885875.1"/>
    </source>
</evidence>
<dbReference type="GO" id="GO:0000981">
    <property type="term" value="F:DNA-binding transcription factor activity, RNA polymerase II-specific"/>
    <property type="evidence" value="ECO:0007669"/>
    <property type="project" value="TreeGrafter"/>
</dbReference>
<sequence length="509" mass="58768">MFTNSTQLMDHKPLEPEKTCSFKCKVCSQVHSTPQSYMEHIMQHNSFTPKRPSLIPKTGLPMNLPNAFRYVCVSCNSRFEDCYELRRHEITVHNKKEEQVYQSEKQKSKIVVSRNLYPSLPQKSLENHEINETNQSERAKSTQHVINSEVIGKINETNQSGRACSPQHILNSEVTDKFNKVSVDNSIDQQESNLDVDPRGVKRVRSIFDGDVNQRKDKLLKIISKRSNRPKKAKPTSKSNGPTVTLTKKNVDKKPTVRVSNRKTPVNQPPEVSDCIKKEKLTCDICFDIFVDINSFQEHMEFHKDLDLKFSDNIENATPDASKNAIETAASSDNDVEIVENENITPITEDTADKKLDKPVNEYLQKKIIVLKSRQDLYLKNVEDQDDSEVGLTIDEGPAAPKETSNAANSRVRFPTECFDCKMSFKKHRSLRLHLSRRFHCKYCEFSNCKLSLARFHILNAHHLHFCWRCKNSFDTVELLREHYKMDHTCNRCQRMVTFMERHTCSVDS</sequence>